<dbReference type="PANTHER" id="PTHR48438:SF1">
    <property type="entry name" value="ALPHA-(1,3)-FUCOSYLTRANSFERASE C-RELATED"/>
    <property type="match status" value="1"/>
</dbReference>
<comment type="pathway">
    <text evidence="2">Protein modification; protein glycosylation.</text>
</comment>
<evidence type="ECO:0000259" key="14">
    <source>
        <dbReference type="Pfam" id="PF17039"/>
    </source>
</evidence>
<keyword evidence="9 12" id="KW-0333">Golgi apparatus</keyword>
<dbReference type="FunCoup" id="B3SE95">
    <property type="interactions" value="276"/>
</dbReference>
<feature type="domain" description="Fucosyltransferase N-terminal" evidence="14">
    <location>
        <begin position="1"/>
        <end position="83"/>
    </location>
</feature>
<evidence type="ECO:0000256" key="10">
    <source>
        <dbReference type="ARBA" id="ARBA00023136"/>
    </source>
</evidence>
<sequence length="291" mass="34508">CFLTINRSAYKKSHAIVFNDRDLPDHIAHMPYFKDRRPWQRWVYYNFESPYYARGYKPFFINAGMFNWSMTYHHNADIDIQYGHAVQRPIPRATLPDYHGRKDVLVTWAVSHCLNARMKYVQALSKYISIDIYGICGNKTCNGTNRHCWKTVFSRSMFYLSFENSVCAEYVTEKLWNPLLYGVVPVVLGGADYRKIAPPKSYIDARDFPSVKDLAEYLHKVSRDKNLYNSYMKWKLNWKIVVPRHWCNLCNALHDPNRPPKVYTTLSRDWDGLNRQCQPYPDPYEYLPKKD</sequence>
<dbReference type="GO" id="GO:0032580">
    <property type="term" value="C:Golgi cisterna membrane"/>
    <property type="evidence" value="ECO:0007669"/>
    <property type="project" value="UniProtKB-SubCell"/>
</dbReference>
<dbReference type="SUPFAM" id="SSF53756">
    <property type="entry name" value="UDP-Glycosyltransferase/glycogen phosphorylase"/>
    <property type="match status" value="1"/>
</dbReference>
<dbReference type="InterPro" id="IPR055270">
    <property type="entry name" value="Glyco_tran_10_C"/>
</dbReference>
<dbReference type="PANTHER" id="PTHR48438">
    <property type="entry name" value="ALPHA-(1,3)-FUCOSYLTRANSFERASE C-RELATED"/>
    <property type="match status" value="1"/>
</dbReference>
<dbReference type="GO" id="GO:0046920">
    <property type="term" value="F:alpha-(1-&gt;3)-fucosyltransferase activity"/>
    <property type="evidence" value="ECO:0000318"/>
    <property type="project" value="GO_Central"/>
</dbReference>
<evidence type="ECO:0000313" key="16">
    <source>
        <dbReference type="Proteomes" id="UP000009022"/>
    </source>
</evidence>
<reference evidence="15 16" key="1">
    <citation type="journal article" date="2008" name="Nature">
        <title>The Trichoplax genome and the nature of placozoans.</title>
        <authorList>
            <person name="Srivastava M."/>
            <person name="Begovic E."/>
            <person name="Chapman J."/>
            <person name="Putnam N.H."/>
            <person name="Hellsten U."/>
            <person name="Kawashima T."/>
            <person name="Kuo A."/>
            <person name="Mitros T."/>
            <person name="Salamov A."/>
            <person name="Carpenter M.L."/>
            <person name="Signorovitch A.Y."/>
            <person name="Moreno M.A."/>
            <person name="Kamm K."/>
            <person name="Grimwood J."/>
            <person name="Schmutz J."/>
            <person name="Shapiro H."/>
            <person name="Grigoriev I.V."/>
            <person name="Buss L.W."/>
            <person name="Schierwater B."/>
            <person name="Dellaporta S.L."/>
            <person name="Rokhsar D.S."/>
        </authorList>
    </citation>
    <scope>NUCLEOTIDE SEQUENCE [LARGE SCALE GENOMIC DNA]</scope>
    <source>
        <strain evidence="15 16">Grell-BS-1999</strain>
    </source>
</reference>
<dbReference type="RefSeq" id="XP_002118564.1">
    <property type="nucleotide sequence ID" value="XM_002118528.1"/>
</dbReference>
<evidence type="ECO:0000256" key="12">
    <source>
        <dbReference type="RuleBase" id="RU003832"/>
    </source>
</evidence>
<dbReference type="EMBL" id="DS985395">
    <property type="protein sequence ID" value="EDV18952.1"/>
    <property type="molecule type" value="Genomic_DNA"/>
</dbReference>
<comment type="similarity">
    <text evidence="3 12">Belongs to the glycosyltransferase 10 family.</text>
</comment>
<keyword evidence="4 12" id="KW-0328">Glycosyltransferase</keyword>
<dbReference type="InterPro" id="IPR038577">
    <property type="entry name" value="GT10-like_C_sf"/>
</dbReference>
<evidence type="ECO:0000256" key="5">
    <source>
        <dbReference type="ARBA" id="ARBA00022679"/>
    </source>
</evidence>
<keyword evidence="7" id="KW-0735">Signal-anchor</keyword>
<feature type="non-terminal residue" evidence="15">
    <location>
        <position position="1"/>
    </location>
</feature>
<dbReference type="InterPro" id="IPR031481">
    <property type="entry name" value="Glyco_tran_10_N"/>
</dbReference>
<dbReference type="AlphaFoldDB" id="B3SE95"/>
<evidence type="ECO:0000256" key="3">
    <source>
        <dbReference type="ARBA" id="ARBA00008919"/>
    </source>
</evidence>
<dbReference type="Pfam" id="PF17039">
    <property type="entry name" value="Glyco_tran_10_N"/>
    <property type="match status" value="1"/>
</dbReference>
<protein>
    <recommendedName>
        <fullName evidence="12">Fucosyltransferase</fullName>
        <ecNumber evidence="12">2.4.1.-</ecNumber>
    </recommendedName>
</protein>
<evidence type="ECO:0000256" key="6">
    <source>
        <dbReference type="ARBA" id="ARBA00022692"/>
    </source>
</evidence>
<comment type="subcellular location">
    <subcellularLocation>
        <location evidence="1">Golgi apparatus membrane</location>
        <topology evidence="1">Single-pass type II membrane protein</topology>
    </subcellularLocation>
    <subcellularLocation>
        <location evidence="12">Golgi apparatus</location>
        <location evidence="12">Golgi stack membrane</location>
        <topology evidence="12">Single-pass type II membrane protein</topology>
    </subcellularLocation>
</comment>
<dbReference type="KEGG" id="tad:TRIADDRAFT_34397"/>
<dbReference type="eggNOG" id="KOG2619">
    <property type="taxonomic scope" value="Eukaryota"/>
</dbReference>
<accession>B3SE95</accession>
<dbReference type="GeneID" id="6759776"/>
<dbReference type="UniPathway" id="UPA00378"/>
<dbReference type="GO" id="GO:0000139">
    <property type="term" value="C:Golgi membrane"/>
    <property type="evidence" value="ECO:0007669"/>
    <property type="project" value="UniProtKB-SubCell"/>
</dbReference>
<organism evidence="15 16">
    <name type="scientific">Trichoplax adhaerens</name>
    <name type="common">Trichoplax reptans</name>
    <dbReference type="NCBI Taxonomy" id="10228"/>
    <lineage>
        <taxon>Eukaryota</taxon>
        <taxon>Metazoa</taxon>
        <taxon>Placozoa</taxon>
        <taxon>Uniplacotomia</taxon>
        <taxon>Trichoplacea</taxon>
        <taxon>Trichoplacidae</taxon>
        <taxon>Trichoplax</taxon>
    </lineage>
</organism>
<evidence type="ECO:0000256" key="7">
    <source>
        <dbReference type="ARBA" id="ARBA00022968"/>
    </source>
</evidence>
<keyword evidence="5 12" id="KW-0808">Transferase</keyword>
<evidence type="ECO:0000256" key="8">
    <source>
        <dbReference type="ARBA" id="ARBA00022989"/>
    </source>
</evidence>
<dbReference type="InterPro" id="IPR001503">
    <property type="entry name" value="Glyco_trans_10"/>
</dbReference>
<evidence type="ECO:0000256" key="1">
    <source>
        <dbReference type="ARBA" id="ARBA00004323"/>
    </source>
</evidence>
<evidence type="ECO:0000256" key="2">
    <source>
        <dbReference type="ARBA" id="ARBA00004922"/>
    </source>
</evidence>
<dbReference type="CTD" id="6759776"/>
<proteinExistence type="inferred from homology"/>
<keyword evidence="6 12" id="KW-0812">Transmembrane</keyword>
<dbReference type="EC" id="2.4.1.-" evidence="12"/>
<evidence type="ECO:0000259" key="13">
    <source>
        <dbReference type="Pfam" id="PF00852"/>
    </source>
</evidence>
<feature type="domain" description="Fucosyltransferase C-terminal" evidence="13">
    <location>
        <begin position="101"/>
        <end position="267"/>
    </location>
</feature>
<dbReference type="HOGENOM" id="CLU_032075_3_0_1"/>
<dbReference type="Gene3D" id="3.40.50.11660">
    <property type="entry name" value="Glycosyl transferase family 10, C-terminal domain"/>
    <property type="match status" value="1"/>
</dbReference>
<dbReference type="OMA" id="WEYRAVH"/>
<name>B3SE95_TRIAD</name>
<evidence type="ECO:0000256" key="4">
    <source>
        <dbReference type="ARBA" id="ARBA00022676"/>
    </source>
</evidence>
<dbReference type="InParanoid" id="B3SE95"/>
<gene>
    <name evidence="15" type="ORF">TRIADDRAFT_34397</name>
</gene>
<dbReference type="Proteomes" id="UP000009022">
    <property type="component" value="Unassembled WGS sequence"/>
</dbReference>
<keyword evidence="11" id="KW-0325">Glycoprotein</keyword>
<keyword evidence="10" id="KW-0472">Membrane</keyword>
<keyword evidence="8" id="KW-1133">Transmembrane helix</keyword>
<evidence type="ECO:0000313" key="15">
    <source>
        <dbReference type="EMBL" id="EDV18952.1"/>
    </source>
</evidence>
<evidence type="ECO:0000256" key="11">
    <source>
        <dbReference type="ARBA" id="ARBA00023180"/>
    </source>
</evidence>
<keyword evidence="16" id="KW-1185">Reference proteome</keyword>
<dbReference type="PhylomeDB" id="B3SE95"/>
<dbReference type="FunFam" id="3.40.50.11660:FF:000006">
    <property type="entry name" value="Alpha-(1,3)-fucosyltransferase C"/>
    <property type="match status" value="1"/>
</dbReference>
<evidence type="ECO:0000256" key="9">
    <source>
        <dbReference type="ARBA" id="ARBA00023034"/>
    </source>
</evidence>
<dbReference type="OrthoDB" id="427096at2759"/>
<dbReference type="Pfam" id="PF00852">
    <property type="entry name" value="Glyco_transf_10"/>
    <property type="match status" value="1"/>
</dbReference>